<keyword evidence="2" id="KW-0472">Membrane</keyword>
<evidence type="ECO:0000256" key="2">
    <source>
        <dbReference type="SAM" id="Phobius"/>
    </source>
</evidence>
<feature type="region of interest" description="Disordered" evidence="1">
    <location>
        <begin position="39"/>
        <end position="77"/>
    </location>
</feature>
<feature type="compositionally biased region" description="Low complexity" evidence="1">
    <location>
        <begin position="45"/>
        <end position="63"/>
    </location>
</feature>
<dbReference type="Proteomes" id="UP000627369">
    <property type="component" value="Unassembled WGS sequence"/>
</dbReference>
<protein>
    <submittedName>
        <fullName evidence="3">Uncharacterized protein</fullName>
    </submittedName>
</protein>
<keyword evidence="2" id="KW-0812">Transmembrane</keyword>
<keyword evidence="4" id="KW-1185">Reference proteome</keyword>
<gene>
    <name evidence="3" type="ORF">GCM10017772_18640</name>
</gene>
<organism evidence="3 4">
    <name type="scientific">Promicromonospora soli</name>
    <dbReference type="NCBI Taxonomy" id="2035533"/>
    <lineage>
        <taxon>Bacteria</taxon>
        <taxon>Bacillati</taxon>
        <taxon>Actinomycetota</taxon>
        <taxon>Actinomycetes</taxon>
        <taxon>Micrococcales</taxon>
        <taxon>Promicromonosporaceae</taxon>
        <taxon>Promicromonospora</taxon>
    </lineage>
</organism>
<evidence type="ECO:0000256" key="1">
    <source>
        <dbReference type="SAM" id="MobiDB-lite"/>
    </source>
</evidence>
<evidence type="ECO:0000313" key="4">
    <source>
        <dbReference type="Proteomes" id="UP000627369"/>
    </source>
</evidence>
<feature type="compositionally biased region" description="Pro residues" evidence="1">
    <location>
        <begin position="64"/>
        <end position="74"/>
    </location>
</feature>
<comment type="caution">
    <text evidence="3">The sequence shown here is derived from an EMBL/GenBank/DDBJ whole genome shotgun (WGS) entry which is preliminary data.</text>
</comment>
<feature type="transmembrane region" description="Helical" evidence="2">
    <location>
        <begin position="12"/>
        <end position="29"/>
    </location>
</feature>
<sequence length="223" mass="23378">MVSSAITPTRTIAVLIGVAVIAVAGFAVVRSGVFGPETVQGAIPGPGSSSPSASMSASESPSASPAPKPSPKPTTPEQIKAKNIADAKAQLVEYYSTTALVANNGYQDWEKKLSKFWGHPAIAASLATAYEESVRSGQYTTGAASIDSMKVTKYEPDDASFERVTMDVCVDFSGVATFEENGKEIPRAAGVPSRYTLTYVMLHQGVDGVWTVNGEDRHVGQAC</sequence>
<reference evidence="3" key="1">
    <citation type="journal article" date="2014" name="Int. J. Syst. Evol. Microbiol.">
        <title>Complete genome sequence of Corynebacterium casei LMG S-19264T (=DSM 44701T), isolated from a smear-ripened cheese.</title>
        <authorList>
            <consortium name="US DOE Joint Genome Institute (JGI-PGF)"/>
            <person name="Walter F."/>
            <person name="Albersmeier A."/>
            <person name="Kalinowski J."/>
            <person name="Ruckert C."/>
        </authorList>
    </citation>
    <scope>NUCLEOTIDE SEQUENCE</scope>
    <source>
        <strain evidence="3">CGMCC 4.7398</strain>
    </source>
</reference>
<reference evidence="3" key="2">
    <citation type="submission" date="2020-09" db="EMBL/GenBank/DDBJ databases">
        <authorList>
            <person name="Sun Q."/>
            <person name="Zhou Y."/>
        </authorList>
    </citation>
    <scope>NUCLEOTIDE SEQUENCE</scope>
    <source>
        <strain evidence="3">CGMCC 4.7398</strain>
    </source>
</reference>
<proteinExistence type="predicted"/>
<accession>A0A919KRY8</accession>
<dbReference type="EMBL" id="BNAS01000002">
    <property type="protein sequence ID" value="GHH71020.1"/>
    <property type="molecule type" value="Genomic_DNA"/>
</dbReference>
<dbReference type="AlphaFoldDB" id="A0A919KRY8"/>
<dbReference type="RefSeq" id="WP_189668968.1">
    <property type="nucleotide sequence ID" value="NZ_BNAS01000002.1"/>
</dbReference>
<name>A0A919KRY8_9MICO</name>
<keyword evidence="2" id="KW-1133">Transmembrane helix</keyword>
<evidence type="ECO:0000313" key="3">
    <source>
        <dbReference type="EMBL" id="GHH71020.1"/>
    </source>
</evidence>